<evidence type="ECO:0000256" key="11">
    <source>
        <dbReference type="ARBA" id="ARBA00022989"/>
    </source>
</evidence>
<keyword evidence="10 17" id="KW-0249">Electron transport</keyword>
<dbReference type="InterPro" id="IPR003917">
    <property type="entry name" value="NADH_UbQ_OxRdtase_chain2"/>
</dbReference>
<name>A0A6G7IXS7_9ANNE</name>
<evidence type="ECO:0000313" key="19">
    <source>
        <dbReference type="EMBL" id="QII43124.1"/>
    </source>
</evidence>
<comment type="similarity">
    <text evidence="2 17">Belongs to the complex I subunit 2 family.</text>
</comment>
<evidence type="ECO:0000256" key="9">
    <source>
        <dbReference type="ARBA" id="ARBA00022967"/>
    </source>
</evidence>
<keyword evidence="13 17" id="KW-0830">Ubiquinone</keyword>
<evidence type="ECO:0000256" key="14">
    <source>
        <dbReference type="ARBA" id="ARBA00023128"/>
    </source>
</evidence>
<organism evidence="19">
    <name type="scientific">Aphrodita australis</name>
    <dbReference type="NCBI Taxonomy" id="2715517"/>
    <lineage>
        <taxon>Eukaryota</taxon>
        <taxon>Metazoa</taxon>
        <taxon>Spiralia</taxon>
        <taxon>Lophotrochozoa</taxon>
        <taxon>Annelida</taxon>
        <taxon>Polychaeta</taxon>
        <taxon>Errantia</taxon>
        <taxon>Phyllodocida</taxon>
        <taxon>Aphroditidae</taxon>
        <taxon>Aphrodita</taxon>
    </lineage>
</organism>
<dbReference type="GO" id="GO:0008137">
    <property type="term" value="F:NADH dehydrogenase (ubiquinone) activity"/>
    <property type="evidence" value="ECO:0007669"/>
    <property type="project" value="UniProtKB-EC"/>
</dbReference>
<keyword evidence="12 17" id="KW-0520">NAD</keyword>
<keyword evidence="15 17" id="KW-0472">Membrane</keyword>
<dbReference type="AlphaFoldDB" id="A0A6G7IXS7"/>
<dbReference type="EMBL" id="MN334532">
    <property type="protein sequence ID" value="QII43124.1"/>
    <property type="molecule type" value="Genomic_DNA"/>
</dbReference>
<geneLocation type="mitochondrion" evidence="19"/>
<feature type="transmembrane region" description="Helical" evidence="17">
    <location>
        <begin position="60"/>
        <end position="80"/>
    </location>
</feature>
<dbReference type="PANTHER" id="PTHR46552">
    <property type="entry name" value="NADH-UBIQUINONE OXIDOREDUCTASE CHAIN 2"/>
    <property type="match status" value="1"/>
</dbReference>
<feature type="transmembrane region" description="Helical" evidence="17">
    <location>
        <begin position="236"/>
        <end position="258"/>
    </location>
</feature>
<keyword evidence="9 17" id="KW-1278">Translocase</keyword>
<dbReference type="GO" id="GO:0005743">
    <property type="term" value="C:mitochondrial inner membrane"/>
    <property type="evidence" value="ECO:0007669"/>
    <property type="project" value="UniProtKB-SubCell"/>
</dbReference>
<feature type="transmembrane region" description="Helical" evidence="17">
    <location>
        <begin position="315"/>
        <end position="334"/>
    </location>
</feature>
<feature type="domain" description="NADH:quinone oxidoreductase/Mrp antiporter transmembrane" evidence="18">
    <location>
        <begin position="24"/>
        <end position="283"/>
    </location>
</feature>
<comment type="subcellular location">
    <subcellularLocation>
        <location evidence="1 17">Mitochondrion inner membrane</location>
        <topology evidence="1 17">Multi-pass membrane protein</topology>
    </subcellularLocation>
</comment>
<keyword evidence="8 17" id="KW-0999">Mitochondrion inner membrane</keyword>
<evidence type="ECO:0000256" key="8">
    <source>
        <dbReference type="ARBA" id="ARBA00022792"/>
    </source>
</evidence>
<feature type="transmembrane region" description="Helical" evidence="17">
    <location>
        <begin position="7"/>
        <end position="24"/>
    </location>
</feature>
<evidence type="ECO:0000256" key="2">
    <source>
        <dbReference type="ARBA" id="ARBA00007012"/>
    </source>
</evidence>
<dbReference type="InterPro" id="IPR050175">
    <property type="entry name" value="Complex_I_Subunit_2"/>
</dbReference>
<keyword evidence="5" id="KW-0813">Transport</keyword>
<feature type="transmembrane region" description="Helical" evidence="17">
    <location>
        <begin position="124"/>
        <end position="144"/>
    </location>
</feature>
<evidence type="ECO:0000256" key="5">
    <source>
        <dbReference type="ARBA" id="ARBA00022448"/>
    </source>
</evidence>
<proteinExistence type="inferred from homology"/>
<dbReference type="InterPro" id="IPR001750">
    <property type="entry name" value="ND/Mrp_TM"/>
</dbReference>
<gene>
    <name evidence="19" type="primary">nad2</name>
</gene>
<sequence length="335" mass="37179">MTFPPHMSLFISTLILGSFMSLSANHWLFIWMGLELNLLSFIPLICSTTHTQESEAAVKYFLAQAFGSGLLLLGSINMYWTPQLLMNSQPLSWFLLMGLLVKLGMPPCHFWFPLVTASLSWPMVLVLLTWQKIVPMMLLFYIFFNFTPKIMILILVSGALIGGLGGLNQSQLRPILAYSSIGHMTWMISGSMASLSASLFYLLIYILISSALIIMMWNYSMPLSSLLDNLSSTPPIFLFSILILLLSLGGLPPLLGFIPKWLTLQALTQINIMIPLILIMGSVLNLIYYLNVVFISSMSLNKPSILTSNKGPHRISSLFMGTTLLGAAPLSLMLT</sequence>
<dbReference type="PANTHER" id="PTHR46552:SF1">
    <property type="entry name" value="NADH-UBIQUINONE OXIDOREDUCTASE CHAIN 2"/>
    <property type="match status" value="1"/>
</dbReference>
<evidence type="ECO:0000256" key="1">
    <source>
        <dbReference type="ARBA" id="ARBA00004448"/>
    </source>
</evidence>
<evidence type="ECO:0000256" key="4">
    <source>
        <dbReference type="ARBA" id="ARBA00021008"/>
    </source>
</evidence>
<feature type="transmembrane region" description="Helical" evidence="17">
    <location>
        <begin position="188"/>
        <end position="216"/>
    </location>
</feature>
<evidence type="ECO:0000256" key="10">
    <source>
        <dbReference type="ARBA" id="ARBA00022982"/>
    </source>
</evidence>
<accession>A0A6G7IXS7</accession>
<dbReference type="PRINTS" id="PR01436">
    <property type="entry name" value="NADHDHGNASE2"/>
</dbReference>
<evidence type="ECO:0000256" key="15">
    <source>
        <dbReference type="ARBA" id="ARBA00023136"/>
    </source>
</evidence>
<evidence type="ECO:0000256" key="3">
    <source>
        <dbReference type="ARBA" id="ARBA00012944"/>
    </source>
</evidence>
<keyword evidence="14 17" id="KW-0496">Mitochondrion</keyword>
<evidence type="ECO:0000256" key="16">
    <source>
        <dbReference type="ARBA" id="ARBA00049551"/>
    </source>
</evidence>
<feature type="transmembrane region" description="Helical" evidence="17">
    <location>
        <begin position="270"/>
        <end position="295"/>
    </location>
</feature>
<protein>
    <recommendedName>
        <fullName evidence="4 17">NADH-ubiquinone oxidoreductase chain 2</fullName>
        <ecNumber evidence="3 17">7.1.1.2</ecNumber>
    </recommendedName>
</protein>
<evidence type="ECO:0000256" key="13">
    <source>
        <dbReference type="ARBA" id="ARBA00023075"/>
    </source>
</evidence>
<evidence type="ECO:0000256" key="12">
    <source>
        <dbReference type="ARBA" id="ARBA00023027"/>
    </source>
</evidence>
<comment type="function">
    <text evidence="17">Core subunit of the mitochondrial membrane respiratory chain NADH dehydrogenase (Complex I) which catalyzes electron transfer from NADH through the respiratory chain, using ubiquinone as an electron acceptor. Essential for the catalytic activity and assembly of complex I.</text>
</comment>
<reference evidence="19" key="1">
    <citation type="journal article" date="2019" name="Mitochondrial DNA Part B Resour">
        <title>First report of the complete mitochondrial genome and phylogenetic analysis of Aphrodita australis (Aphroditidae, Annelida).</title>
        <authorList>
            <person name="Wang Z."/>
            <person name="Li X."/>
            <person name="Xu Z."/>
            <person name="Liu H."/>
            <person name="Wang Y."/>
            <person name="Zheng F."/>
        </authorList>
    </citation>
    <scope>NUCLEOTIDE SEQUENCE</scope>
</reference>
<dbReference type="Pfam" id="PF00361">
    <property type="entry name" value="Proton_antipo_M"/>
    <property type="match status" value="1"/>
</dbReference>
<feature type="transmembrane region" description="Helical" evidence="17">
    <location>
        <begin position="92"/>
        <end position="112"/>
    </location>
</feature>
<evidence type="ECO:0000256" key="7">
    <source>
        <dbReference type="ARBA" id="ARBA00022692"/>
    </source>
</evidence>
<keyword evidence="7 17" id="KW-0812">Transmembrane</keyword>
<evidence type="ECO:0000256" key="6">
    <source>
        <dbReference type="ARBA" id="ARBA00022660"/>
    </source>
</evidence>
<dbReference type="GO" id="GO:0006120">
    <property type="term" value="P:mitochondrial electron transport, NADH to ubiquinone"/>
    <property type="evidence" value="ECO:0007669"/>
    <property type="project" value="InterPro"/>
</dbReference>
<feature type="transmembrane region" description="Helical" evidence="17">
    <location>
        <begin position="150"/>
        <end position="167"/>
    </location>
</feature>
<evidence type="ECO:0000256" key="17">
    <source>
        <dbReference type="RuleBase" id="RU003403"/>
    </source>
</evidence>
<keyword evidence="11 17" id="KW-1133">Transmembrane helix</keyword>
<keyword evidence="6 17" id="KW-0679">Respiratory chain</keyword>
<reference evidence="19" key="2">
    <citation type="submission" date="2019-08" db="EMBL/GenBank/DDBJ databases">
        <authorList>
            <person name="Wang Z.Z."/>
            <person name="Zheng F.F."/>
        </authorList>
    </citation>
    <scope>NUCLEOTIDE SEQUENCE</scope>
</reference>
<evidence type="ECO:0000259" key="18">
    <source>
        <dbReference type="Pfam" id="PF00361"/>
    </source>
</evidence>
<dbReference type="EC" id="7.1.1.2" evidence="3 17"/>
<comment type="catalytic activity">
    <reaction evidence="16 17">
        <text>a ubiquinone + NADH + 5 H(+)(in) = a ubiquinol + NAD(+) + 4 H(+)(out)</text>
        <dbReference type="Rhea" id="RHEA:29091"/>
        <dbReference type="Rhea" id="RHEA-COMP:9565"/>
        <dbReference type="Rhea" id="RHEA-COMP:9566"/>
        <dbReference type="ChEBI" id="CHEBI:15378"/>
        <dbReference type="ChEBI" id="CHEBI:16389"/>
        <dbReference type="ChEBI" id="CHEBI:17976"/>
        <dbReference type="ChEBI" id="CHEBI:57540"/>
        <dbReference type="ChEBI" id="CHEBI:57945"/>
        <dbReference type="EC" id="7.1.1.2"/>
    </reaction>
</comment>